<dbReference type="AlphaFoldDB" id="A0A4V1LNL8"/>
<dbReference type="Proteomes" id="UP000290657">
    <property type="component" value="Unassembled WGS sequence"/>
</dbReference>
<dbReference type="RefSeq" id="WP_128997113.1">
    <property type="nucleotide sequence ID" value="NZ_PDKN01000011.1"/>
</dbReference>
<evidence type="ECO:0000256" key="1">
    <source>
        <dbReference type="SAM" id="Coils"/>
    </source>
</evidence>
<accession>A0A4V1LNL8</accession>
<organism evidence="2 3">
    <name type="scientific">Candidatus Marinarcus aquaticus</name>
    <dbReference type="NCBI Taxonomy" id="2044504"/>
    <lineage>
        <taxon>Bacteria</taxon>
        <taxon>Pseudomonadati</taxon>
        <taxon>Campylobacterota</taxon>
        <taxon>Epsilonproteobacteria</taxon>
        <taxon>Campylobacterales</taxon>
        <taxon>Arcobacteraceae</taxon>
        <taxon>Candidatus Marinarcus</taxon>
    </lineage>
</organism>
<keyword evidence="1" id="KW-0175">Coiled coil</keyword>
<reference evidence="2 3" key="1">
    <citation type="submission" date="2017-10" db="EMBL/GenBank/DDBJ databases">
        <title>Genomics of the genus Arcobacter.</title>
        <authorList>
            <person name="Perez-Cataluna A."/>
            <person name="Figueras M.J."/>
        </authorList>
    </citation>
    <scope>NUCLEOTIDE SEQUENCE [LARGE SCALE GENOMIC DNA]</scope>
    <source>
        <strain evidence="2 3">CECT 8987</strain>
    </source>
</reference>
<comment type="caution">
    <text evidence="2">The sequence shown here is derived from an EMBL/GenBank/DDBJ whole genome shotgun (WGS) entry which is preliminary data.</text>
</comment>
<evidence type="ECO:0000313" key="2">
    <source>
        <dbReference type="EMBL" id="RXJ54109.1"/>
    </source>
</evidence>
<evidence type="ECO:0000313" key="3">
    <source>
        <dbReference type="Proteomes" id="UP000290657"/>
    </source>
</evidence>
<dbReference type="EMBL" id="PDKN01000011">
    <property type="protein sequence ID" value="RXJ54109.1"/>
    <property type="molecule type" value="Genomic_DNA"/>
</dbReference>
<feature type="coiled-coil region" evidence="1">
    <location>
        <begin position="16"/>
        <end position="43"/>
    </location>
</feature>
<gene>
    <name evidence="2" type="ORF">CRV04_12055</name>
</gene>
<keyword evidence="3" id="KW-1185">Reference proteome</keyword>
<sequence length="88" mass="10436">MDKIKELETLLKEDVLIEVAQDIKELEEQLAKKKNSKTLQEELDYMKQVKLYFDEVILDIEHNNLKEQDAIDILEGLEDMRAENQPDF</sequence>
<protein>
    <submittedName>
        <fullName evidence="2">Uncharacterized protein</fullName>
    </submittedName>
</protein>
<dbReference type="OrthoDB" id="5346654at2"/>
<name>A0A4V1LNL8_9BACT</name>
<proteinExistence type="predicted"/>